<comment type="subcellular location">
    <subcellularLocation>
        <location evidence="1">Nucleus</location>
    </subcellularLocation>
</comment>
<proteinExistence type="predicted"/>
<dbReference type="EMBL" id="AJVK01064480">
    <property type="status" value="NOT_ANNOTATED_CDS"/>
    <property type="molecule type" value="Genomic_DNA"/>
</dbReference>
<evidence type="ECO:0000256" key="1">
    <source>
        <dbReference type="ARBA" id="ARBA00004123"/>
    </source>
</evidence>
<evidence type="ECO:0000256" key="2">
    <source>
        <dbReference type="ARBA" id="ARBA00023125"/>
    </source>
</evidence>
<dbReference type="SUPFAM" id="SSF46689">
    <property type="entry name" value="Homeodomain-like"/>
    <property type="match status" value="1"/>
</dbReference>
<dbReference type="InterPro" id="IPR009057">
    <property type="entry name" value="Homeodomain-like_sf"/>
</dbReference>
<sequence length="712" mass="81476">MKPQKPSKRLPHSQKKIEDAIGAVKKGMPVSRAAREYGIPRSTLHYKLSDKGRLNTLGRGGIYSVLGDEIEKKLVDWIIQCANFGFPISRETLYSGVETLLKETEVQVKYFKNNRPSDKWIYAFLRRHPEVRQKKAEYVNKARGSVTEAKIRTWFTQIENQLGEDFHILQESQRVFNMDESGFNLSLQGEVVIAPLNHHAYIESEHSDKETQTTLFAVNAAGNFAPPLTIFKYERLPQQAATCAPTADWGIGKTESGWMTSECFFEYIANVFLPWVKKQNIQLPIIVFLDGHKSHLSLPLSKFCADAGIILVAIYPNSTHILQPLDVAVFKAVKANWRRVKTKWRIKFGHELNKFNVPAALHMIISDQSMRKNIISGFRACGIFPFNPDAVDYTKIIKRKEVEVLENNHTVEIDQEVNEATVFLKMLEDRIDSFTLHQFKVTKMENTHWKGQIESKNLFELWCKSAALAERQMRMTSPLLSPDSNSVAEDPMRMVSPFLSPGSDSVAEDTMRMGRPLLSPNSHSVAEDTMRIASPLRSQSSDFLTEDSTLITGPLMLLDSNSTVITIEDGNEENVSLEENVWFIPNTNFQNELISTESLPPEPIPTSSKKRRVSEILQDVIKWPEETKKSKQVRRKELTPTVVTSKVWIEMNEAKQSEKFEIEKEKEERKKEREEKKRIMNEEKAKKKMLQDMKKSEKIKKKAGKGCKKAKN</sequence>
<dbReference type="Gene3D" id="1.10.10.60">
    <property type="entry name" value="Homeodomain-like"/>
    <property type="match status" value="1"/>
</dbReference>
<dbReference type="VEuPathDB" id="VectorBase:PPAPM1_011440"/>
<dbReference type="InterPro" id="IPR036397">
    <property type="entry name" value="RNaseH_sf"/>
</dbReference>
<dbReference type="InterPro" id="IPR006600">
    <property type="entry name" value="HTH_CenpB_DNA-bd_dom"/>
</dbReference>
<feature type="region of interest" description="Disordered" evidence="4">
    <location>
        <begin position="661"/>
        <end position="712"/>
    </location>
</feature>
<dbReference type="GO" id="GO:0003677">
    <property type="term" value="F:DNA binding"/>
    <property type="evidence" value="ECO:0007669"/>
    <property type="project" value="UniProtKB-KW"/>
</dbReference>
<protein>
    <submittedName>
        <fullName evidence="5">Uncharacterized protein</fullName>
    </submittedName>
</protein>
<evidence type="ECO:0000256" key="3">
    <source>
        <dbReference type="ARBA" id="ARBA00023242"/>
    </source>
</evidence>
<dbReference type="InterPro" id="IPR004875">
    <property type="entry name" value="DDE_SF_endonuclease_dom"/>
</dbReference>
<dbReference type="InterPro" id="IPR007889">
    <property type="entry name" value="HTH_Psq"/>
</dbReference>
<name>A0A1B0GPZ0_PHLPP</name>
<dbReference type="VEuPathDB" id="VectorBase:PPAI008293"/>
<evidence type="ECO:0000313" key="5">
    <source>
        <dbReference type="EnsemblMetazoa" id="PPAI008293-PA"/>
    </source>
</evidence>
<evidence type="ECO:0000256" key="4">
    <source>
        <dbReference type="SAM" id="MobiDB-lite"/>
    </source>
</evidence>
<organism evidence="5 6">
    <name type="scientific">Phlebotomus papatasi</name>
    <name type="common">Sandfly</name>
    <dbReference type="NCBI Taxonomy" id="29031"/>
    <lineage>
        <taxon>Eukaryota</taxon>
        <taxon>Metazoa</taxon>
        <taxon>Ecdysozoa</taxon>
        <taxon>Arthropoda</taxon>
        <taxon>Hexapoda</taxon>
        <taxon>Insecta</taxon>
        <taxon>Pterygota</taxon>
        <taxon>Neoptera</taxon>
        <taxon>Endopterygota</taxon>
        <taxon>Diptera</taxon>
        <taxon>Nematocera</taxon>
        <taxon>Psychodoidea</taxon>
        <taxon>Psychodidae</taxon>
        <taxon>Phlebotomus</taxon>
        <taxon>Phlebotomus</taxon>
    </lineage>
</organism>
<evidence type="ECO:0000313" key="6">
    <source>
        <dbReference type="Proteomes" id="UP000092462"/>
    </source>
</evidence>
<dbReference type="PROSITE" id="PS51253">
    <property type="entry name" value="HTH_CENPB"/>
    <property type="match status" value="1"/>
</dbReference>
<dbReference type="PANTHER" id="PTHR19303:SF74">
    <property type="entry name" value="POGO TRANSPOSABLE ELEMENT WITH KRAB DOMAIN"/>
    <property type="match status" value="1"/>
</dbReference>
<dbReference type="InterPro" id="IPR050863">
    <property type="entry name" value="CenT-Element_Derived"/>
</dbReference>
<dbReference type="Proteomes" id="UP000092462">
    <property type="component" value="Unassembled WGS sequence"/>
</dbReference>
<dbReference type="Gene3D" id="3.30.420.10">
    <property type="entry name" value="Ribonuclease H-like superfamily/Ribonuclease H"/>
    <property type="match status" value="1"/>
</dbReference>
<dbReference type="Pfam" id="PF03221">
    <property type="entry name" value="HTH_Tnp_Tc5"/>
    <property type="match status" value="1"/>
</dbReference>
<reference evidence="5" key="1">
    <citation type="submission" date="2022-08" db="UniProtKB">
        <authorList>
            <consortium name="EnsemblMetazoa"/>
        </authorList>
    </citation>
    <scope>IDENTIFICATION</scope>
    <source>
        <strain evidence="5">Israel</strain>
    </source>
</reference>
<feature type="compositionally biased region" description="Basic residues" evidence="4">
    <location>
        <begin position="697"/>
        <end position="712"/>
    </location>
</feature>
<dbReference type="Pfam" id="PF03184">
    <property type="entry name" value="DDE_1"/>
    <property type="match status" value="1"/>
</dbReference>
<dbReference type="AlphaFoldDB" id="A0A1B0GPZ0"/>
<dbReference type="Pfam" id="PF05225">
    <property type="entry name" value="HTH_psq"/>
    <property type="match status" value="1"/>
</dbReference>
<keyword evidence="3" id="KW-0539">Nucleus</keyword>
<dbReference type="GO" id="GO:0005634">
    <property type="term" value="C:nucleus"/>
    <property type="evidence" value="ECO:0007669"/>
    <property type="project" value="UniProtKB-SubCell"/>
</dbReference>
<dbReference type="SMART" id="SM00674">
    <property type="entry name" value="CENPB"/>
    <property type="match status" value="1"/>
</dbReference>
<keyword evidence="6" id="KW-1185">Reference proteome</keyword>
<dbReference type="EnsemblMetazoa" id="PPAI008293-RA">
    <property type="protein sequence ID" value="PPAI008293-PA"/>
    <property type="gene ID" value="PPAI008293"/>
</dbReference>
<feature type="compositionally biased region" description="Basic and acidic residues" evidence="4">
    <location>
        <begin position="661"/>
        <end position="696"/>
    </location>
</feature>
<keyword evidence="2" id="KW-0238">DNA-binding</keyword>
<dbReference type="PANTHER" id="PTHR19303">
    <property type="entry name" value="TRANSPOSON"/>
    <property type="match status" value="1"/>
</dbReference>
<accession>A0A1B0GPZ0</accession>